<protein>
    <recommendedName>
        <fullName evidence="4">Auto-transporter adhesin head GIN domain-containing protein</fullName>
    </recommendedName>
</protein>
<comment type="caution">
    <text evidence="2">The sequence shown here is derived from an EMBL/GenBank/DDBJ whole genome shotgun (WGS) entry which is preliminary data.</text>
</comment>
<dbReference type="EMBL" id="VLJS01000121">
    <property type="protein sequence ID" value="TWH02975.1"/>
    <property type="molecule type" value="Genomic_DNA"/>
</dbReference>
<organism evidence="2 3">
    <name type="scientific">Pseudoxanthomonas taiwanensis J19</name>
    <dbReference type="NCBI Taxonomy" id="935569"/>
    <lineage>
        <taxon>Bacteria</taxon>
        <taxon>Pseudomonadati</taxon>
        <taxon>Pseudomonadota</taxon>
        <taxon>Gammaproteobacteria</taxon>
        <taxon>Lysobacterales</taxon>
        <taxon>Lysobacteraceae</taxon>
        <taxon>Pseudoxanthomonas</taxon>
    </lineage>
</organism>
<feature type="chain" id="PRO_5022056946" description="Auto-transporter adhesin head GIN domain-containing protein" evidence="1">
    <location>
        <begin position="19"/>
        <end position="274"/>
    </location>
</feature>
<feature type="signal peptide" evidence="1">
    <location>
        <begin position="1"/>
        <end position="18"/>
    </location>
</feature>
<proteinExistence type="predicted"/>
<dbReference type="Proteomes" id="UP000321583">
    <property type="component" value="Unassembled WGS sequence"/>
</dbReference>
<dbReference type="RefSeq" id="WP_125108674.1">
    <property type="nucleotide sequence ID" value="NZ_VLJS01000121.1"/>
</dbReference>
<evidence type="ECO:0000313" key="3">
    <source>
        <dbReference type="Proteomes" id="UP000321583"/>
    </source>
</evidence>
<gene>
    <name evidence="2" type="ORF">L613_008700000020</name>
</gene>
<keyword evidence="3" id="KW-1185">Reference proteome</keyword>
<evidence type="ECO:0000313" key="2">
    <source>
        <dbReference type="EMBL" id="TWH02975.1"/>
    </source>
</evidence>
<reference evidence="2 3" key="1">
    <citation type="submission" date="2019-07" db="EMBL/GenBank/DDBJ databases">
        <title>Genome sequencing of lignin-degrading bacterial isolates.</title>
        <authorList>
            <person name="Gladden J."/>
        </authorList>
    </citation>
    <scope>NUCLEOTIDE SEQUENCE [LARGE SCALE GENOMIC DNA]</scope>
    <source>
        <strain evidence="2 3">J19</strain>
    </source>
</reference>
<dbReference type="AlphaFoldDB" id="A0A562CZU7"/>
<keyword evidence="1" id="KW-0732">Signal</keyword>
<accession>A0A562CZU7</accession>
<dbReference type="OrthoDB" id="5944342at2"/>
<sequence>MRNLFPILLVLAALPAAAGADERRCAHEAQRAVQLDLDGVRTVRLVTGQHTVRAKAAAGASHRIAGRACASSAALLQQLELVQEKQGDTLVVATRGPDQRGGLGMGAYARLDVAGTVPDDVLVQLVVGSGDGFVEGVASASADVGSGDASLRGVRGAVTAKVGSGDLEVAGSGPLKLLSLGSGDVVARDVRGEVEVGDIGSGDLVLADVRGGVRIDGIGSGNARLQRVGGPVRVGSIGSGDLDVRGAPALEVRHVGSGDISHRDVGRVGLPRRD</sequence>
<dbReference type="Gene3D" id="2.160.20.120">
    <property type="match status" value="1"/>
</dbReference>
<evidence type="ECO:0008006" key="4">
    <source>
        <dbReference type="Google" id="ProtNLM"/>
    </source>
</evidence>
<evidence type="ECO:0000256" key="1">
    <source>
        <dbReference type="SAM" id="SignalP"/>
    </source>
</evidence>
<name>A0A562CZU7_9GAMM</name>